<accession>A0AAV7Q2C9</accession>
<organism evidence="1 2">
    <name type="scientific">Pleurodeles waltl</name>
    <name type="common">Iberian ribbed newt</name>
    <dbReference type="NCBI Taxonomy" id="8319"/>
    <lineage>
        <taxon>Eukaryota</taxon>
        <taxon>Metazoa</taxon>
        <taxon>Chordata</taxon>
        <taxon>Craniata</taxon>
        <taxon>Vertebrata</taxon>
        <taxon>Euteleostomi</taxon>
        <taxon>Amphibia</taxon>
        <taxon>Batrachia</taxon>
        <taxon>Caudata</taxon>
        <taxon>Salamandroidea</taxon>
        <taxon>Salamandridae</taxon>
        <taxon>Pleurodelinae</taxon>
        <taxon>Pleurodeles</taxon>
    </lineage>
</organism>
<sequence>MRERNIAVVLAIFVSFGRQCGRVGRHRGTQQFQHDHDTDQDTVFKGLEDFIDSAGDGARSLHLIYQTMMAQHKQTQGDNRKARVATKQLQVAEKRRTVAISAAQTELALLEMPIMELARNNLPLQDVLDQTAAMKARIAQMYLDRDIIKAQTREQDCYEFSEKVGKLLAHKTRQKAPESLLP</sequence>
<evidence type="ECO:0000313" key="2">
    <source>
        <dbReference type="Proteomes" id="UP001066276"/>
    </source>
</evidence>
<dbReference type="Proteomes" id="UP001066276">
    <property type="component" value="Chromosome 6"/>
</dbReference>
<protein>
    <submittedName>
        <fullName evidence="1">Uncharacterized protein</fullName>
    </submittedName>
</protein>
<gene>
    <name evidence="1" type="ORF">NDU88_000777</name>
</gene>
<name>A0AAV7Q2C9_PLEWA</name>
<keyword evidence="2" id="KW-1185">Reference proteome</keyword>
<dbReference type="EMBL" id="JANPWB010000010">
    <property type="protein sequence ID" value="KAJ1134325.1"/>
    <property type="molecule type" value="Genomic_DNA"/>
</dbReference>
<evidence type="ECO:0000313" key="1">
    <source>
        <dbReference type="EMBL" id="KAJ1134325.1"/>
    </source>
</evidence>
<dbReference type="AlphaFoldDB" id="A0AAV7Q2C9"/>
<reference evidence="1" key="1">
    <citation type="journal article" date="2022" name="bioRxiv">
        <title>Sequencing and chromosome-scale assembly of the giantPleurodeles waltlgenome.</title>
        <authorList>
            <person name="Brown T."/>
            <person name="Elewa A."/>
            <person name="Iarovenko S."/>
            <person name="Subramanian E."/>
            <person name="Araus A.J."/>
            <person name="Petzold A."/>
            <person name="Susuki M."/>
            <person name="Suzuki K.-i.T."/>
            <person name="Hayashi T."/>
            <person name="Toyoda A."/>
            <person name="Oliveira C."/>
            <person name="Osipova E."/>
            <person name="Leigh N.D."/>
            <person name="Simon A."/>
            <person name="Yun M.H."/>
        </authorList>
    </citation>
    <scope>NUCLEOTIDE SEQUENCE</scope>
    <source>
        <strain evidence="1">20211129_DDA</strain>
        <tissue evidence="1">Liver</tissue>
    </source>
</reference>
<comment type="caution">
    <text evidence="1">The sequence shown here is derived from an EMBL/GenBank/DDBJ whole genome shotgun (WGS) entry which is preliminary data.</text>
</comment>
<proteinExistence type="predicted"/>